<sequence length="68" mass="7747">MKEGCYELWSAAELVAMKFYQKGCHTFVLTCTTNLSMKGPLNRQPMIDLSRAVRFLREHASGFHIQPG</sequence>
<keyword evidence="2" id="KW-1185">Reference proteome</keyword>
<organism evidence="1 2">
    <name type="scientific">Caproicibacter fermentans</name>
    <dbReference type="NCBI Taxonomy" id="2576756"/>
    <lineage>
        <taxon>Bacteria</taxon>
        <taxon>Bacillati</taxon>
        <taxon>Bacillota</taxon>
        <taxon>Clostridia</taxon>
        <taxon>Eubacteriales</taxon>
        <taxon>Acutalibacteraceae</taxon>
        <taxon>Caproicibacter</taxon>
    </lineage>
</organism>
<dbReference type="OrthoDB" id="9794725at2"/>
<dbReference type="RefSeq" id="WP_066643917.1">
    <property type="nucleotide sequence ID" value="NZ_VWXL01000069.1"/>
</dbReference>
<dbReference type="Proteomes" id="UP000469440">
    <property type="component" value="Unassembled WGS sequence"/>
</dbReference>
<gene>
    <name evidence="1" type="ORF">CAFE_23880</name>
</gene>
<evidence type="ECO:0000313" key="2">
    <source>
        <dbReference type="Proteomes" id="UP000469440"/>
    </source>
</evidence>
<reference evidence="1 2" key="1">
    <citation type="submission" date="2019-09" db="EMBL/GenBank/DDBJ databases">
        <title>Genome sequence of Clostridium sp. EA1.</title>
        <authorList>
            <person name="Poehlein A."/>
            <person name="Bengelsdorf F.R."/>
            <person name="Daniel R."/>
        </authorList>
    </citation>
    <scope>NUCLEOTIDE SEQUENCE [LARGE SCALE GENOMIC DNA]</scope>
    <source>
        <strain evidence="1 2">EA1</strain>
    </source>
</reference>
<proteinExistence type="predicted"/>
<name>A0A6N8I1C8_9FIRM</name>
<dbReference type="EMBL" id="VWXL01000069">
    <property type="protein sequence ID" value="MVB11665.1"/>
    <property type="molecule type" value="Genomic_DNA"/>
</dbReference>
<comment type="caution">
    <text evidence="1">The sequence shown here is derived from an EMBL/GenBank/DDBJ whole genome shotgun (WGS) entry which is preliminary data.</text>
</comment>
<accession>A0A6N8I1C8</accession>
<protein>
    <submittedName>
        <fullName evidence="1">Uncharacterized protein</fullName>
    </submittedName>
</protein>
<dbReference type="AlphaFoldDB" id="A0A6N8I1C8"/>
<evidence type="ECO:0000313" key="1">
    <source>
        <dbReference type="EMBL" id="MVB11665.1"/>
    </source>
</evidence>